<evidence type="ECO:0000313" key="2">
    <source>
        <dbReference type="WBParaSite" id="PS1159_v2.g23564.t1"/>
    </source>
</evidence>
<organism evidence="1 2">
    <name type="scientific">Panagrolaimus sp. PS1159</name>
    <dbReference type="NCBI Taxonomy" id="55785"/>
    <lineage>
        <taxon>Eukaryota</taxon>
        <taxon>Metazoa</taxon>
        <taxon>Ecdysozoa</taxon>
        <taxon>Nematoda</taxon>
        <taxon>Chromadorea</taxon>
        <taxon>Rhabditida</taxon>
        <taxon>Tylenchina</taxon>
        <taxon>Panagrolaimomorpha</taxon>
        <taxon>Panagrolaimoidea</taxon>
        <taxon>Panagrolaimidae</taxon>
        <taxon>Panagrolaimus</taxon>
    </lineage>
</organism>
<protein>
    <submittedName>
        <fullName evidence="2">ATP-dependent RNA helicase</fullName>
    </submittedName>
</protein>
<proteinExistence type="predicted"/>
<sequence>MQTKKEKKKIVVAESSSEEEIEVGESEADSGAEDDENGVEDAGDAEEESSEDEELKTFGNEINFSDKSFEELGIRKWFTKQLNAYVLTRTTPVQANSVVLPILQKLAVDPYGIIPVILTPTRELATQISDQFIAFGRPVNLQMCTVIDYLNEFNILDEADQLLDGPYVSQLKIIFQAMGKKRQTLLFSATTTSALTS</sequence>
<name>A0AC35G3Y1_9BILA</name>
<dbReference type="WBParaSite" id="PS1159_v2.g23564.t1">
    <property type="protein sequence ID" value="PS1159_v2.g23564.t1"/>
    <property type="gene ID" value="PS1159_v2.g23564"/>
</dbReference>
<evidence type="ECO:0000313" key="1">
    <source>
        <dbReference type="Proteomes" id="UP000887580"/>
    </source>
</evidence>
<dbReference type="Proteomes" id="UP000887580">
    <property type="component" value="Unplaced"/>
</dbReference>
<accession>A0AC35G3Y1</accession>
<reference evidence="2" key="1">
    <citation type="submission" date="2022-11" db="UniProtKB">
        <authorList>
            <consortium name="WormBaseParasite"/>
        </authorList>
    </citation>
    <scope>IDENTIFICATION</scope>
</reference>